<protein>
    <recommendedName>
        <fullName evidence="4">ADP/GDP-polyphosphate phosphotransferase</fullName>
        <ecNumber evidence="4">2.7.4.-</ecNumber>
    </recommendedName>
    <alternativeName>
        <fullName evidence="4">Polyphosphate kinase PPK2</fullName>
    </alternativeName>
</protein>
<feature type="domain" description="Polyphosphate kinase-2-related" evidence="6">
    <location>
        <begin position="38"/>
        <end position="259"/>
    </location>
</feature>
<dbReference type="GO" id="GO:0006793">
    <property type="term" value="P:phosphorus metabolic process"/>
    <property type="evidence" value="ECO:0007669"/>
    <property type="project" value="InterPro"/>
</dbReference>
<evidence type="ECO:0000256" key="5">
    <source>
        <dbReference type="SAM" id="MobiDB-lite"/>
    </source>
</evidence>
<sequence length="295" mass="34153">MVIASDDVSTATNDGAPPKVTKSKSSARAKSKIPAGIYRDELFRLQTEFVKLQEWVRHSGSRIVVLFEGRDGAGKGGTIKRITEYLNPRVARIAALPAPTDRERGQWYFQRYIAHLPAEGEIVFFDRSWYNRAGVEKVMGFCTPQEHALFLRQTPIFEQMLIDDGILLRKYWFSVSDEEQLRRFKARRSDPVRQWKLSPMDLESLYRWEDYSRAKDEMMVHTDIPASPWYVVESDIKKHARLNMMAHLLSTIDYRDVARPKVKLPKHPLVSGNYERPPRELSTYVEDYAATLVEG</sequence>
<evidence type="ECO:0000256" key="4">
    <source>
        <dbReference type="RuleBase" id="RU369062"/>
    </source>
</evidence>
<reference evidence="7" key="1">
    <citation type="submission" date="2019-12" db="EMBL/GenBank/DDBJ databases">
        <title>Mycobacterium spongiae sp. nov.</title>
        <authorList>
            <person name="Stinear T."/>
        </authorList>
    </citation>
    <scope>NUCLEOTIDE SEQUENCE</scope>
    <source>
        <strain evidence="7">FSD4b-SM</strain>
    </source>
</reference>
<dbReference type="GO" id="GO:0008976">
    <property type="term" value="F:polyphosphate kinase activity"/>
    <property type="evidence" value="ECO:0007669"/>
    <property type="project" value="UniProtKB-UniRule"/>
</dbReference>
<dbReference type="Pfam" id="PF03976">
    <property type="entry name" value="PPK2"/>
    <property type="match status" value="1"/>
</dbReference>
<gene>
    <name evidence="7" type="primary">ppk2</name>
    <name evidence="7" type="ORF">F6B93_05620</name>
</gene>
<dbReference type="InterPro" id="IPR027417">
    <property type="entry name" value="P-loop_NTPase"/>
</dbReference>
<dbReference type="EMBL" id="CP046600">
    <property type="protein sequence ID" value="QUR66641.1"/>
    <property type="molecule type" value="Genomic_DNA"/>
</dbReference>
<name>A0A975PVY3_9MYCO</name>
<comment type="subunit">
    <text evidence="4">Homotetramer.</text>
</comment>
<evidence type="ECO:0000256" key="1">
    <source>
        <dbReference type="ARBA" id="ARBA00009924"/>
    </source>
</evidence>
<keyword evidence="8" id="KW-1185">Reference proteome</keyword>
<dbReference type="PIRSF" id="PIRSF028756">
    <property type="entry name" value="PPK2_prd"/>
    <property type="match status" value="1"/>
</dbReference>
<dbReference type="InterPro" id="IPR022488">
    <property type="entry name" value="PPK2-related"/>
</dbReference>
<feature type="region of interest" description="Disordered" evidence="5">
    <location>
        <begin position="1"/>
        <end position="27"/>
    </location>
</feature>
<evidence type="ECO:0000256" key="2">
    <source>
        <dbReference type="ARBA" id="ARBA00022679"/>
    </source>
</evidence>
<dbReference type="InterPro" id="IPR022486">
    <property type="entry name" value="PPK2_PA0141"/>
</dbReference>
<dbReference type="NCBIfam" id="TIGR03707">
    <property type="entry name" value="PPK2_P_aer"/>
    <property type="match status" value="1"/>
</dbReference>
<dbReference type="KEGG" id="mspg:F6B93_05620"/>
<keyword evidence="2 4" id="KW-0808">Transferase</keyword>
<dbReference type="FunFam" id="3.40.50.300:FF:002388">
    <property type="entry name" value="Polyphosphate:NDP phosphotransferase 2"/>
    <property type="match status" value="1"/>
</dbReference>
<dbReference type="SUPFAM" id="SSF52540">
    <property type="entry name" value="P-loop containing nucleoside triphosphate hydrolases"/>
    <property type="match status" value="1"/>
</dbReference>
<dbReference type="PANTHER" id="PTHR34383:SF1">
    <property type="entry name" value="ADP-POLYPHOSPHATE PHOSPHOTRANSFERASE"/>
    <property type="match status" value="1"/>
</dbReference>
<comment type="function">
    <text evidence="4">Uses inorganic polyphosphate (polyP) as a donor to convert GDP to GTP or ADP to ATP.</text>
</comment>
<dbReference type="EC" id="2.7.4.-" evidence="4"/>
<dbReference type="Proteomes" id="UP000682202">
    <property type="component" value="Chromosome"/>
</dbReference>
<evidence type="ECO:0000259" key="6">
    <source>
        <dbReference type="Pfam" id="PF03976"/>
    </source>
</evidence>
<dbReference type="PANTHER" id="PTHR34383">
    <property type="entry name" value="POLYPHOSPHATE:AMP PHOSPHOTRANSFERASE-RELATED"/>
    <property type="match status" value="1"/>
</dbReference>
<evidence type="ECO:0000313" key="7">
    <source>
        <dbReference type="EMBL" id="QUR66641.1"/>
    </source>
</evidence>
<dbReference type="Gene3D" id="3.40.50.300">
    <property type="entry name" value="P-loop containing nucleotide triphosphate hydrolases"/>
    <property type="match status" value="1"/>
</dbReference>
<dbReference type="InterPro" id="IPR016898">
    <property type="entry name" value="Polyphosphate_phosphotransfera"/>
</dbReference>
<keyword evidence="3 4" id="KW-0418">Kinase</keyword>
<evidence type="ECO:0000313" key="8">
    <source>
        <dbReference type="Proteomes" id="UP000682202"/>
    </source>
</evidence>
<accession>A0A975PVY3</accession>
<organism evidence="7 8">
    <name type="scientific">Mycobacterium spongiae</name>
    <dbReference type="NCBI Taxonomy" id="886343"/>
    <lineage>
        <taxon>Bacteria</taxon>
        <taxon>Bacillati</taxon>
        <taxon>Actinomycetota</taxon>
        <taxon>Actinomycetes</taxon>
        <taxon>Mycobacteriales</taxon>
        <taxon>Mycobacteriaceae</taxon>
        <taxon>Mycobacterium</taxon>
    </lineage>
</organism>
<dbReference type="AlphaFoldDB" id="A0A975PVY3"/>
<evidence type="ECO:0000256" key="3">
    <source>
        <dbReference type="ARBA" id="ARBA00022777"/>
    </source>
</evidence>
<proteinExistence type="inferred from homology"/>
<comment type="similarity">
    <text evidence="1 4">Belongs to the polyphosphate kinase 2 (PPK2) family. Class I subfamily.</text>
</comment>